<dbReference type="GO" id="GO:0050661">
    <property type="term" value="F:NADP binding"/>
    <property type="evidence" value="ECO:0007669"/>
    <property type="project" value="InterPro"/>
</dbReference>
<keyword evidence="10 13" id="KW-0486">Methionine biosynthesis</keyword>
<dbReference type="SUPFAM" id="SSF55347">
    <property type="entry name" value="Glyceraldehyde-3-phosphate dehydrogenase-like, C-terminal domain"/>
    <property type="match status" value="1"/>
</dbReference>
<dbReference type="PANTHER" id="PTHR43070:SF5">
    <property type="entry name" value="HOMOSERINE DEHYDROGENASE"/>
    <property type="match status" value="1"/>
</dbReference>
<organism evidence="18 19">
    <name type="scientific">Chiayiivirga flava</name>
    <dbReference type="NCBI Taxonomy" id="659595"/>
    <lineage>
        <taxon>Bacteria</taxon>
        <taxon>Pseudomonadati</taxon>
        <taxon>Pseudomonadota</taxon>
        <taxon>Gammaproteobacteria</taxon>
        <taxon>Lysobacterales</taxon>
        <taxon>Lysobacteraceae</taxon>
        <taxon>Chiayiivirga</taxon>
    </lineage>
</organism>
<feature type="binding site" evidence="15">
    <location>
        <begin position="37"/>
        <end position="42"/>
    </location>
    <ligand>
        <name>NADP(+)</name>
        <dbReference type="ChEBI" id="CHEBI:58349"/>
    </ligand>
</feature>
<dbReference type="PANTHER" id="PTHR43070">
    <property type="match status" value="1"/>
</dbReference>
<dbReference type="Proteomes" id="UP000521199">
    <property type="component" value="Unassembled WGS sequence"/>
</dbReference>
<keyword evidence="7 13" id="KW-0791">Threonine biosynthesis</keyword>
<dbReference type="GO" id="GO:0009086">
    <property type="term" value="P:methionine biosynthetic process"/>
    <property type="evidence" value="ECO:0007669"/>
    <property type="project" value="UniProtKB-KW"/>
</dbReference>
<keyword evidence="19" id="KW-1185">Reference proteome</keyword>
<evidence type="ECO:0000313" key="19">
    <source>
        <dbReference type="Proteomes" id="UP000521199"/>
    </source>
</evidence>
<dbReference type="Gene3D" id="3.30.360.10">
    <property type="entry name" value="Dihydrodipicolinate Reductase, domain 2"/>
    <property type="match status" value="1"/>
</dbReference>
<dbReference type="InterPro" id="IPR011147">
    <property type="entry name" value="Bifunc_Aspkin/hSer_DH"/>
</dbReference>
<comment type="catalytic activity">
    <reaction evidence="12">
        <text>L-homoserine + NAD(+) = L-aspartate 4-semialdehyde + NADH + H(+)</text>
        <dbReference type="Rhea" id="RHEA:15757"/>
        <dbReference type="ChEBI" id="CHEBI:15378"/>
        <dbReference type="ChEBI" id="CHEBI:57476"/>
        <dbReference type="ChEBI" id="CHEBI:57540"/>
        <dbReference type="ChEBI" id="CHEBI:57945"/>
        <dbReference type="ChEBI" id="CHEBI:537519"/>
        <dbReference type="EC" id="1.1.1.3"/>
    </reaction>
    <physiologicalReaction direction="right-to-left" evidence="12">
        <dbReference type="Rhea" id="RHEA:15759"/>
    </physiologicalReaction>
</comment>
<feature type="binding site" evidence="15">
    <location>
        <position position="114"/>
    </location>
    <ligand>
        <name>NADPH</name>
        <dbReference type="ChEBI" id="CHEBI:57783"/>
    </ligand>
</feature>
<feature type="domain" description="Homoserine dehydrogenase catalytic" evidence="16">
    <location>
        <begin position="173"/>
        <end position="369"/>
    </location>
</feature>
<dbReference type="RefSeq" id="WP_183959645.1">
    <property type="nucleotide sequence ID" value="NZ_JACHHP010000001.1"/>
</dbReference>
<feature type="binding site" evidence="15">
    <location>
        <position position="138"/>
    </location>
    <ligand>
        <name>NADPH</name>
        <dbReference type="ChEBI" id="CHEBI:57783"/>
    </ligand>
</feature>
<evidence type="ECO:0000256" key="7">
    <source>
        <dbReference type="ARBA" id="ARBA00022697"/>
    </source>
</evidence>
<dbReference type="FunFam" id="3.30.360.10:FF:000006">
    <property type="entry name" value="Bifunctional aspartokinase/homoserine dehydrogenase"/>
    <property type="match status" value="1"/>
</dbReference>
<evidence type="ECO:0000256" key="6">
    <source>
        <dbReference type="ARBA" id="ARBA00022605"/>
    </source>
</evidence>
<feature type="active site" description="Proton donor" evidence="14">
    <location>
        <position position="241"/>
    </location>
</feature>
<evidence type="ECO:0000256" key="9">
    <source>
        <dbReference type="ARBA" id="ARBA00023002"/>
    </source>
</evidence>
<evidence type="ECO:0000256" key="3">
    <source>
        <dbReference type="ARBA" id="ARBA00005062"/>
    </source>
</evidence>
<evidence type="ECO:0000256" key="13">
    <source>
        <dbReference type="PIRNR" id="PIRNR036497"/>
    </source>
</evidence>
<dbReference type="GO" id="GO:0009089">
    <property type="term" value="P:lysine biosynthetic process via diaminopimelate"/>
    <property type="evidence" value="ECO:0007669"/>
    <property type="project" value="UniProtKB-ARBA"/>
</dbReference>
<keyword evidence="9 13" id="KW-0560">Oxidoreductase</keyword>
<proteinExistence type="inferred from homology"/>
<evidence type="ECO:0000313" key="18">
    <source>
        <dbReference type="EMBL" id="MBB5207135.1"/>
    </source>
</evidence>
<evidence type="ECO:0000256" key="1">
    <source>
        <dbReference type="ARBA" id="ARBA00001920"/>
    </source>
</evidence>
<feature type="binding site" evidence="15">
    <location>
        <position position="226"/>
    </location>
    <ligand>
        <name>L-homoserine</name>
        <dbReference type="ChEBI" id="CHEBI:57476"/>
    </ligand>
</feature>
<comment type="similarity">
    <text evidence="4 13">Belongs to the homoserine dehydrogenase family.</text>
</comment>
<dbReference type="Pfam" id="PF03447">
    <property type="entry name" value="NAD_binding_3"/>
    <property type="match status" value="1"/>
</dbReference>
<comment type="catalytic activity">
    <reaction evidence="11">
        <text>L-homoserine + NADP(+) = L-aspartate 4-semialdehyde + NADPH + H(+)</text>
        <dbReference type="Rhea" id="RHEA:15761"/>
        <dbReference type="ChEBI" id="CHEBI:15378"/>
        <dbReference type="ChEBI" id="CHEBI:57476"/>
        <dbReference type="ChEBI" id="CHEBI:57783"/>
        <dbReference type="ChEBI" id="CHEBI:58349"/>
        <dbReference type="ChEBI" id="CHEBI:537519"/>
        <dbReference type="EC" id="1.1.1.3"/>
    </reaction>
    <physiologicalReaction direction="right-to-left" evidence="11">
        <dbReference type="Rhea" id="RHEA:15763"/>
    </physiologicalReaction>
</comment>
<dbReference type="EMBL" id="JACHHP010000001">
    <property type="protein sequence ID" value="MBB5207135.1"/>
    <property type="molecule type" value="Genomic_DNA"/>
</dbReference>
<evidence type="ECO:0000256" key="2">
    <source>
        <dbReference type="ARBA" id="ARBA00005056"/>
    </source>
</evidence>
<evidence type="ECO:0000259" key="17">
    <source>
        <dbReference type="Pfam" id="PF03447"/>
    </source>
</evidence>
<sequence length="381" mass="39877">MSAVVATAAIARAGDAAVGAAPDIEDAKPRADIVLLGVGTVGRAVLTRLSALADVADLRLRALANTRTRLQSADAIDPVAAIERLRDGEAADLQRSIAVLGAQDAVPRVVVDATASADVAACHALWLRQGLHVVTANKLAIGGVAANERAVRAAARAGATVYGDSATVGAGLPLLRSVRALRAGGDRILSLAGVVSGSLGWLFATFDGTRPFSACLREAHARGFTEPDARADLSGEDMRRKLLILVRAAGFALEPDDVTVESLVPEALRDRAAAPTDADWERCDEPLQRRLDSARRHGRVLRPVIRFDDHGRARAGLETLDRDDPLAQSRGCDNRVAIRSTRYATRPLLIEGPGAGAEVTAAALLDDVLSIAASAPKHRSA</sequence>
<comment type="pathway">
    <text evidence="3">Amino-acid biosynthesis; L-methionine biosynthesis via de novo pathway; L-homoserine from L-aspartate: step 3/3.</text>
</comment>
<evidence type="ECO:0000259" key="16">
    <source>
        <dbReference type="Pfam" id="PF00742"/>
    </source>
</evidence>
<comment type="cofactor">
    <cofactor evidence="1">
        <name>a metal cation</name>
        <dbReference type="ChEBI" id="CHEBI:25213"/>
    </cofactor>
</comment>
<comment type="caution">
    <text evidence="18">The sequence shown here is derived from an EMBL/GenBank/DDBJ whole genome shotgun (WGS) entry which is preliminary data.</text>
</comment>
<evidence type="ECO:0000256" key="10">
    <source>
        <dbReference type="ARBA" id="ARBA00023167"/>
    </source>
</evidence>
<dbReference type="GO" id="GO:0009090">
    <property type="term" value="P:homoserine biosynthetic process"/>
    <property type="evidence" value="ECO:0007669"/>
    <property type="project" value="UniProtKB-ARBA"/>
</dbReference>
<reference evidence="18 19" key="1">
    <citation type="submission" date="2020-08" db="EMBL/GenBank/DDBJ databases">
        <title>Genomic Encyclopedia of Type Strains, Phase IV (KMG-IV): sequencing the most valuable type-strain genomes for metagenomic binning, comparative biology and taxonomic classification.</title>
        <authorList>
            <person name="Goeker M."/>
        </authorList>
    </citation>
    <scope>NUCLEOTIDE SEQUENCE [LARGE SCALE GENOMIC DNA]</scope>
    <source>
        <strain evidence="18 19">DSM 24163</strain>
    </source>
</reference>
<keyword evidence="8 13" id="KW-0521">NADP</keyword>
<evidence type="ECO:0000256" key="14">
    <source>
        <dbReference type="PIRSR" id="PIRSR036497-1"/>
    </source>
</evidence>
<evidence type="ECO:0000256" key="15">
    <source>
        <dbReference type="PIRSR" id="PIRSR036497-2"/>
    </source>
</evidence>
<feature type="domain" description="Aspartate/homoserine dehydrogenase NAD-binding" evidence="17">
    <location>
        <begin position="37"/>
        <end position="162"/>
    </location>
</feature>
<dbReference type="InterPro" id="IPR001342">
    <property type="entry name" value="HDH_cat"/>
</dbReference>
<dbReference type="GO" id="GO:0009088">
    <property type="term" value="P:threonine biosynthetic process"/>
    <property type="evidence" value="ECO:0007669"/>
    <property type="project" value="UniProtKB-UniPathway"/>
</dbReference>
<name>A0A7W8D5G1_9GAMM</name>
<evidence type="ECO:0000256" key="12">
    <source>
        <dbReference type="ARBA" id="ARBA00049031"/>
    </source>
</evidence>
<dbReference type="AlphaFoldDB" id="A0A7W8D5G1"/>
<dbReference type="SUPFAM" id="SSF51735">
    <property type="entry name" value="NAD(P)-binding Rossmann-fold domains"/>
    <property type="match status" value="1"/>
</dbReference>
<dbReference type="EC" id="1.1.1.3" evidence="5 13"/>
<evidence type="ECO:0000256" key="11">
    <source>
        <dbReference type="ARBA" id="ARBA00048841"/>
    </source>
</evidence>
<dbReference type="PIRSF" id="PIRSF036497">
    <property type="entry name" value="HDH_short"/>
    <property type="match status" value="1"/>
</dbReference>
<keyword evidence="6 13" id="KW-0028">Amino-acid biosynthesis</keyword>
<protein>
    <recommendedName>
        <fullName evidence="5 13">Homoserine dehydrogenase</fullName>
        <shortName evidence="13">HDH</shortName>
        <ecNumber evidence="5 13">1.1.1.3</ecNumber>
    </recommendedName>
</protein>
<evidence type="ECO:0000256" key="4">
    <source>
        <dbReference type="ARBA" id="ARBA00006753"/>
    </source>
</evidence>
<dbReference type="GO" id="GO:0004412">
    <property type="term" value="F:homoserine dehydrogenase activity"/>
    <property type="evidence" value="ECO:0007669"/>
    <property type="project" value="UniProtKB-EC"/>
</dbReference>
<gene>
    <name evidence="18" type="ORF">HNQ52_000651</name>
</gene>
<evidence type="ECO:0000256" key="8">
    <source>
        <dbReference type="ARBA" id="ARBA00022857"/>
    </source>
</evidence>
<accession>A0A7W8D5G1</accession>
<dbReference type="UniPathway" id="UPA00051">
    <property type="reaction ID" value="UER00465"/>
</dbReference>
<dbReference type="Gene3D" id="3.40.50.720">
    <property type="entry name" value="NAD(P)-binding Rossmann-like Domain"/>
    <property type="match status" value="1"/>
</dbReference>
<dbReference type="Pfam" id="PF00742">
    <property type="entry name" value="Homoserine_dh"/>
    <property type="match status" value="1"/>
</dbReference>
<dbReference type="InterPro" id="IPR036291">
    <property type="entry name" value="NAD(P)-bd_dom_sf"/>
</dbReference>
<comment type="pathway">
    <text evidence="2">Amino-acid biosynthesis; L-threonine biosynthesis; L-threonine from L-aspartate: step 3/5.</text>
</comment>
<dbReference type="UniPathway" id="UPA00050">
    <property type="reaction ID" value="UER00063"/>
</dbReference>
<dbReference type="InterPro" id="IPR022697">
    <property type="entry name" value="HDH_short"/>
</dbReference>
<evidence type="ECO:0000256" key="5">
    <source>
        <dbReference type="ARBA" id="ARBA00013213"/>
    </source>
</evidence>
<dbReference type="InterPro" id="IPR005106">
    <property type="entry name" value="Asp/hSer_DH_NAD-bd"/>
</dbReference>